<dbReference type="InterPro" id="IPR001789">
    <property type="entry name" value="Sig_transdc_resp-reg_receiver"/>
</dbReference>
<feature type="domain" description="PAS" evidence="10">
    <location>
        <begin position="508"/>
        <end position="580"/>
    </location>
</feature>
<keyword evidence="5" id="KW-0418">Kinase</keyword>
<dbReference type="PROSITE" id="PS50110">
    <property type="entry name" value="RESPONSE_REGULATORY"/>
    <property type="match status" value="1"/>
</dbReference>
<dbReference type="Gene3D" id="2.10.70.100">
    <property type="match status" value="1"/>
</dbReference>
<dbReference type="InterPro" id="IPR003661">
    <property type="entry name" value="HisK_dim/P_dom"/>
</dbReference>
<evidence type="ECO:0000256" key="6">
    <source>
        <dbReference type="PROSITE-ProRule" id="PRU00169"/>
    </source>
</evidence>
<reference evidence="12" key="1">
    <citation type="submission" date="2022-06" db="EMBL/GenBank/DDBJ databases">
        <title>Isolation and Genomics of Futiania mangrovii gen. nov., sp. nov., a Rare and Metabolically-versatile member in the Class Alphaproteobacteria.</title>
        <authorList>
            <person name="Liu L."/>
            <person name="Huang W.-C."/>
            <person name="Pan J."/>
            <person name="Li J."/>
            <person name="Huang Y."/>
            <person name="Du H."/>
            <person name="Liu Y."/>
            <person name="Li M."/>
        </authorList>
    </citation>
    <scope>NUCLEOTIDE SEQUENCE</scope>
    <source>
        <strain evidence="12">FT118</strain>
    </source>
</reference>
<evidence type="ECO:0000256" key="3">
    <source>
        <dbReference type="ARBA" id="ARBA00022553"/>
    </source>
</evidence>
<dbReference type="InterPro" id="IPR001610">
    <property type="entry name" value="PAC"/>
</dbReference>
<evidence type="ECO:0000313" key="13">
    <source>
        <dbReference type="Proteomes" id="UP001055804"/>
    </source>
</evidence>
<dbReference type="SMART" id="SM00448">
    <property type="entry name" value="REC"/>
    <property type="match status" value="1"/>
</dbReference>
<dbReference type="Gene3D" id="1.10.287.130">
    <property type="match status" value="1"/>
</dbReference>
<dbReference type="Pfam" id="PF00989">
    <property type="entry name" value="PAS"/>
    <property type="match status" value="1"/>
</dbReference>
<dbReference type="SMART" id="SM00387">
    <property type="entry name" value="HATPase_c"/>
    <property type="match status" value="1"/>
</dbReference>
<dbReference type="Pfam" id="PF00072">
    <property type="entry name" value="Response_reg"/>
    <property type="match status" value="1"/>
</dbReference>
<feature type="domain" description="Response regulatory" evidence="9">
    <location>
        <begin position="893"/>
        <end position="1009"/>
    </location>
</feature>
<dbReference type="SUPFAM" id="SSF47384">
    <property type="entry name" value="Homodimeric domain of signal transducing histidine kinase"/>
    <property type="match status" value="1"/>
</dbReference>
<dbReference type="InterPro" id="IPR005467">
    <property type="entry name" value="His_kinase_dom"/>
</dbReference>
<comment type="catalytic activity">
    <reaction evidence="1">
        <text>ATP + protein L-histidine = ADP + protein N-phospho-L-histidine.</text>
        <dbReference type="EC" id="2.7.13.3"/>
    </reaction>
</comment>
<feature type="domain" description="PAC" evidence="11">
    <location>
        <begin position="584"/>
        <end position="636"/>
    </location>
</feature>
<dbReference type="PROSITE" id="PS50109">
    <property type="entry name" value="HIS_KIN"/>
    <property type="match status" value="1"/>
</dbReference>
<dbReference type="Pfam" id="PF08447">
    <property type="entry name" value="PAS_3"/>
    <property type="match status" value="2"/>
</dbReference>
<accession>A0A9J6PHI8</accession>
<evidence type="ECO:0000256" key="7">
    <source>
        <dbReference type="SAM" id="MobiDB-lite"/>
    </source>
</evidence>
<dbReference type="InterPro" id="IPR011006">
    <property type="entry name" value="CheY-like_superfamily"/>
</dbReference>
<feature type="domain" description="PAC" evidence="11">
    <location>
        <begin position="453"/>
        <end position="507"/>
    </location>
</feature>
<dbReference type="GO" id="GO:0006355">
    <property type="term" value="P:regulation of DNA-templated transcription"/>
    <property type="evidence" value="ECO:0007669"/>
    <property type="project" value="InterPro"/>
</dbReference>
<evidence type="ECO:0000259" key="10">
    <source>
        <dbReference type="PROSITE" id="PS50112"/>
    </source>
</evidence>
<dbReference type="InterPro" id="IPR013656">
    <property type="entry name" value="PAS_4"/>
</dbReference>
<dbReference type="PROSITE" id="PS50113">
    <property type="entry name" value="PAC"/>
    <property type="match status" value="3"/>
</dbReference>
<dbReference type="SMART" id="SM00086">
    <property type="entry name" value="PAC"/>
    <property type="match status" value="4"/>
</dbReference>
<dbReference type="Gene3D" id="3.40.50.2300">
    <property type="match status" value="1"/>
</dbReference>
<dbReference type="InterPro" id="IPR000700">
    <property type="entry name" value="PAS-assoc_C"/>
</dbReference>
<dbReference type="PROSITE" id="PS50112">
    <property type="entry name" value="PAS"/>
    <property type="match status" value="3"/>
</dbReference>
<dbReference type="Pfam" id="PF08448">
    <property type="entry name" value="PAS_4"/>
    <property type="match status" value="1"/>
</dbReference>
<feature type="domain" description="PAC" evidence="11">
    <location>
        <begin position="209"/>
        <end position="261"/>
    </location>
</feature>
<dbReference type="SMART" id="SM00091">
    <property type="entry name" value="PAS"/>
    <property type="match status" value="4"/>
</dbReference>
<dbReference type="SUPFAM" id="SSF52172">
    <property type="entry name" value="CheY-like"/>
    <property type="match status" value="1"/>
</dbReference>
<feature type="domain" description="PAS" evidence="10">
    <location>
        <begin position="403"/>
        <end position="428"/>
    </location>
</feature>
<name>A0A9J6PHI8_9PROT</name>
<dbReference type="SMART" id="SM00388">
    <property type="entry name" value="HisKA"/>
    <property type="match status" value="1"/>
</dbReference>
<dbReference type="AlphaFoldDB" id="A0A9J6PHI8"/>
<feature type="modified residue" description="4-aspartylphosphate" evidence="6">
    <location>
        <position position="943"/>
    </location>
</feature>
<evidence type="ECO:0000256" key="2">
    <source>
        <dbReference type="ARBA" id="ARBA00012438"/>
    </source>
</evidence>
<keyword evidence="3 6" id="KW-0597">Phosphoprotein</keyword>
<dbReference type="InterPro" id="IPR052162">
    <property type="entry name" value="Sensor_kinase/Photoreceptor"/>
</dbReference>
<dbReference type="Pfam" id="PF00512">
    <property type="entry name" value="HisKA"/>
    <property type="match status" value="1"/>
</dbReference>
<evidence type="ECO:0000259" key="9">
    <source>
        <dbReference type="PROSITE" id="PS50110"/>
    </source>
</evidence>
<evidence type="ECO:0000256" key="1">
    <source>
        <dbReference type="ARBA" id="ARBA00000085"/>
    </source>
</evidence>
<dbReference type="CDD" id="cd00082">
    <property type="entry name" value="HisKA"/>
    <property type="match status" value="1"/>
</dbReference>
<sequence>MQDATSGAEIINRRAFHRFDLLPDPIWIFDRQTLKILVINSAACAWLDYPRATLSSMTIEDLRPAEERPALRRTLANFTAEDGDAGWWRLNTRDGRALEAWIHWRRVAFEGRDAVLATARDVTELARARQNLSQAEQLLRLAGEKVRLGGWRVELDPVRVIWTPETAAIHGKPASYEPTPEEALAFYAPEDRPRIYRAFERCAATGEPFDEVCALITADGRHIWVRAIGSALPGADGKVAAIQGAFQDISELRAAEERAAAADRARMQTLESVSDAVFTLDRNWCFSFLNRRAQDLLERDRHDLIGRNIWQEFPEAAGTAFQAEYTRATETGQTARFEAYFPPLDKWFEVGAHPFAKGLAVYFRDVTEERARTEQLRLLETAVARQNDIVLITEAAPIDGPCGPRVVYVNDAFERLTGYAREEVTGRTPRILQGPRTSRTELDRIRAALAARRPVRAELVNYRKDGTAFWLEIDIAPIADASGRITHFVAVQRDITERKGAEERIRLSEERFRLLARATNEVIWDWDLETGKVWWNDNLQTVFGLAPEALKDGPGSWLERIHPDDRAAASACIRRAMDAGEENWTREYRAMRADGSFATVTDRGFVLRDGSGVPLRIIGSMIDVTDQRDLENRLRESQKLEAIGQLTGGVAHDFNNLLTVIVGNAEELTDKLARDPQLRLMAEMTLKAAERGAELTSRLLAFARKQTLQPRPLNLNAMIASMDGLLRRTLPEAIEIEVAGAPDLWPVEADPSQLEVAILNLAINARDAMPEGGTLRIETANAVLDDHAAAGQDGAAPGRYATITITDTGAGMDRDTLARAFEPFFTTKEPGKGSGLGLSMVFGFVTQSGGHVRLASEPGAGTRVVIRLPCSPRSVPDTGDGSRTPLPEGGSEHILVVEDNDLVRGHLAAQLAAHGYRVSSRQKGSDALAFLEANDDVDLLFTDIVMPGGVSGLELAEEGRRLHPGLKVLLTTGYADPRLARHAGTQPQFEILPKPYRKDELLARIRRTLRQ</sequence>
<dbReference type="Proteomes" id="UP001055804">
    <property type="component" value="Unassembled WGS sequence"/>
</dbReference>
<dbReference type="GO" id="GO:0000155">
    <property type="term" value="F:phosphorelay sensor kinase activity"/>
    <property type="evidence" value="ECO:0007669"/>
    <property type="project" value="InterPro"/>
</dbReference>
<dbReference type="PANTHER" id="PTHR43304:SF1">
    <property type="entry name" value="PAC DOMAIN-CONTAINING PROTEIN"/>
    <property type="match status" value="1"/>
</dbReference>
<dbReference type="InterPro" id="IPR035965">
    <property type="entry name" value="PAS-like_dom_sf"/>
</dbReference>
<feature type="domain" description="Histidine kinase" evidence="8">
    <location>
        <begin position="649"/>
        <end position="872"/>
    </location>
</feature>
<dbReference type="Pfam" id="PF13426">
    <property type="entry name" value="PAS_9"/>
    <property type="match status" value="1"/>
</dbReference>
<organism evidence="12 13">
    <name type="scientific">Futiania mangrovi</name>
    <dbReference type="NCBI Taxonomy" id="2959716"/>
    <lineage>
        <taxon>Bacteria</taxon>
        <taxon>Pseudomonadati</taxon>
        <taxon>Pseudomonadota</taxon>
        <taxon>Alphaproteobacteria</taxon>
        <taxon>Futianiales</taxon>
        <taxon>Futianiaceae</taxon>
        <taxon>Futiania</taxon>
    </lineage>
</organism>
<dbReference type="InterPro" id="IPR036097">
    <property type="entry name" value="HisK_dim/P_sf"/>
</dbReference>
<dbReference type="SUPFAM" id="SSF55874">
    <property type="entry name" value="ATPase domain of HSP90 chaperone/DNA topoisomerase II/histidine kinase"/>
    <property type="match status" value="1"/>
</dbReference>
<feature type="region of interest" description="Disordered" evidence="7">
    <location>
        <begin position="871"/>
        <end position="890"/>
    </location>
</feature>
<dbReference type="PRINTS" id="PR00344">
    <property type="entry name" value="BCTRLSENSOR"/>
</dbReference>
<keyword evidence="13" id="KW-1185">Reference proteome</keyword>
<keyword evidence="4" id="KW-0808">Transferase</keyword>
<dbReference type="SUPFAM" id="SSF55785">
    <property type="entry name" value="PYP-like sensor domain (PAS domain)"/>
    <property type="match status" value="5"/>
</dbReference>
<evidence type="ECO:0000259" key="11">
    <source>
        <dbReference type="PROSITE" id="PS50113"/>
    </source>
</evidence>
<proteinExistence type="predicted"/>
<dbReference type="InterPro" id="IPR013655">
    <property type="entry name" value="PAS_fold_3"/>
</dbReference>
<dbReference type="RefSeq" id="WP_269331495.1">
    <property type="nucleotide sequence ID" value="NZ_JAMZFT010000001.1"/>
</dbReference>
<dbReference type="EMBL" id="JAMZFT010000001">
    <property type="protein sequence ID" value="MCP1335554.1"/>
    <property type="molecule type" value="Genomic_DNA"/>
</dbReference>
<dbReference type="InterPro" id="IPR013767">
    <property type="entry name" value="PAS_fold"/>
</dbReference>
<feature type="domain" description="PAS" evidence="10">
    <location>
        <begin position="262"/>
        <end position="313"/>
    </location>
</feature>
<evidence type="ECO:0000313" key="12">
    <source>
        <dbReference type="EMBL" id="MCP1335554.1"/>
    </source>
</evidence>
<dbReference type="Pfam" id="PF02518">
    <property type="entry name" value="HATPase_c"/>
    <property type="match status" value="1"/>
</dbReference>
<dbReference type="InterPro" id="IPR003594">
    <property type="entry name" value="HATPase_dom"/>
</dbReference>
<dbReference type="InterPro" id="IPR000014">
    <property type="entry name" value="PAS"/>
</dbReference>
<dbReference type="Gene3D" id="3.30.450.20">
    <property type="entry name" value="PAS domain"/>
    <property type="match status" value="5"/>
</dbReference>
<evidence type="ECO:0000259" key="8">
    <source>
        <dbReference type="PROSITE" id="PS50109"/>
    </source>
</evidence>
<comment type="caution">
    <text evidence="12">The sequence shown here is derived from an EMBL/GenBank/DDBJ whole genome shotgun (WGS) entry which is preliminary data.</text>
</comment>
<dbReference type="Gene3D" id="3.30.565.10">
    <property type="entry name" value="Histidine kinase-like ATPase, C-terminal domain"/>
    <property type="match status" value="1"/>
</dbReference>
<dbReference type="EC" id="2.7.13.3" evidence="2"/>
<dbReference type="InterPro" id="IPR004358">
    <property type="entry name" value="Sig_transdc_His_kin-like_C"/>
</dbReference>
<protein>
    <recommendedName>
        <fullName evidence="2">histidine kinase</fullName>
        <ecNumber evidence="2">2.7.13.3</ecNumber>
    </recommendedName>
</protein>
<dbReference type="InterPro" id="IPR036890">
    <property type="entry name" value="HATPase_C_sf"/>
</dbReference>
<dbReference type="NCBIfam" id="TIGR00229">
    <property type="entry name" value="sensory_box"/>
    <property type="match status" value="4"/>
</dbReference>
<evidence type="ECO:0000256" key="5">
    <source>
        <dbReference type="ARBA" id="ARBA00022777"/>
    </source>
</evidence>
<dbReference type="PANTHER" id="PTHR43304">
    <property type="entry name" value="PHYTOCHROME-LIKE PROTEIN CPH1"/>
    <property type="match status" value="1"/>
</dbReference>
<evidence type="ECO:0000256" key="4">
    <source>
        <dbReference type="ARBA" id="ARBA00022679"/>
    </source>
</evidence>
<gene>
    <name evidence="12" type="ORF">NJQ99_03945</name>
</gene>
<dbReference type="CDD" id="cd00130">
    <property type="entry name" value="PAS"/>
    <property type="match status" value="5"/>
</dbReference>